<keyword evidence="2" id="KW-1133">Transmembrane helix</keyword>
<accession>A0AA41RVK9</accession>
<keyword evidence="2" id="KW-0812">Transmembrane</keyword>
<evidence type="ECO:0000256" key="1">
    <source>
        <dbReference type="SAM" id="MobiDB-lite"/>
    </source>
</evidence>
<feature type="compositionally biased region" description="Polar residues" evidence="1">
    <location>
        <begin position="421"/>
        <end position="446"/>
    </location>
</feature>
<feature type="compositionally biased region" description="Polar residues" evidence="1">
    <location>
        <begin position="262"/>
        <end position="273"/>
    </location>
</feature>
<comment type="caution">
    <text evidence="3">The sequence shown here is derived from an EMBL/GenBank/DDBJ whole genome shotgun (WGS) entry which is preliminary data.</text>
</comment>
<organism evidence="3 4">
    <name type="scientific">Papaver nudicaule</name>
    <name type="common">Iceland poppy</name>
    <dbReference type="NCBI Taxonomy" id="74823"/>
    <lineage>
        <taxon>Eukaryota</taxon>
        <taxon>Viridiplantae</taxon>
        <taxon>Streptophyta</taxon>
        <taxon>Embryophyta</taxon>
        <taxon>Tracheophyta</taxon>
        <taxon>Spermatophyta</taxon>
        <taxon>Magnoliopsida</taxon>
        <taxon>Ranunculales</taxon>
        <taxon>Papaveraceae</taxon>
        <taxon>Papaveroideae</taxon>
        <taxon>Papaver</taxon>
    </lineage>
</organism>
<feature type="compositionally biased region" description="Basic and acidic residues" evidence="1">
    <location>
        <begin position="172"/>
        <end position="184"/>
    </location>
</feature>
<dbReference type="AlphaFoldDB" id="A0AA41RVK9"/>
<reference evidence="3" key="1">
    <citation type="submission" date="2022-03" db="EMBL/GenBank/DDBJ databases">
        <title>A functionally conserved STORR gene fusion in Papaver species that diverged 16.8 million years ago.</title>
        <authorList>
            <person name="Catania T."/>
        </authorList>
    </citation>
    <scope>NUCLEOTIDE SEQUENCE</scope>
    <source>
        <strain evidence="3">S-191538</strain>
    </source>
</reference>
<feature type="region of interest" description="Disordered" evidence="1">
    <location>
        <begin position="391"/>
        <end position="621"/>
    </location>
</feature>
<feature type="compositionally biased region" description="Basic and acidic residues" evidence="1">
    <location>
        <begin position="192"/>
        <end position="251"/>
    </location>
</feature>
<keyword evidence="2" id="KW-0472">Membrane</keyword>
<feature type="compositionally biased region" description="Polar residues" evidence="1">
    <location>
        <begin position="570"/>
        <end position="590"/>
    </location>
</feature>
<dbReference type="PANTHER" id="PTHR33700:SF4">
    <property type="entry name" value="MYB-LIKE PROTEIN X"/>
    <property type="match status" value="1"/>
</dbReference>
<feature type="compositionally biased region" description="Low complexity" evidence="1">
    <location>
        <begin position="529"/>
        <end position="543"/>
    </location>
</feature>
<gene>
    <name evidence="3" type="ORF">MKW94_030607</name>
</gene>
<name>A0AA41RVK9_PAPNU</name>
<feature type="region of interest" description="Disordered" evidence="1">
    <location>
        <begin position="83"/>
        <end position="307"/>
    </location>
</feature>
<feature type="compositionally biased region" description="Basic and acidic residues" evidence="1">
    <location>
        <begin position="545"/>
        <end position="558"/>
    </location>
</feature>
<feature type="transmembrane region" description="Helical" evidence="2">
    <location>
        <begin position="21"/>
        <end position="38"/>
    </location>
</feature>
<evidence type="ECO:0000313" key="4">
    <source>
        <dbReference type="Proteomes" id="UP001177140"/>
    </source>
</evidence>
<feature type="compositionally biased region" description="Basic and acidic residues" evidence="1">
    <location>
        <begin position="504"/>
        <end position="528"/>
    </location>
</feature>
<feature type="compositionally biased region" description="Polar residues" evidence="1">
    <location>
        <begin position="611"/>
        <end position="621"/>
    </location>
</feature>
<feature type="compositionally biased region" description="Polar residues" evidence="1">
    <location>
        <begin position="291"/>
        <end position="300"/>
    </location>
</feature>
<feature type="compositionally biased region" description="Polar residues" evidence="1">
    <location>
        <begin position="391"/>
        <end position="414"/>
    </location>
</feature>
<feature type="compositionally biased region" description="Acidic residues" evidence="1">
    <location>
        <begin position="88"/>
        <end position="98"/>
    </location>
</feature>
<dbReference type="Proteomes" id="UP001177140">
    <property type="component" value="Unassembled WGS sequence"/>
</dbReference>
<protein>
    <submittedName>
        <fullName evidence="3">Uncharacterized protein</fullName>
    </submittedName>
</protein>
<feature type="compositionally biased region" description="Basic and acidic residues" evidence="1">
    <location>
        <begin position="99"/>
        <end position="165"/>
    </location>
</feature>
<feature type="compositionally biased region" description="Low complexity" evidence="1">
    <location>
        <begin position="458"/>
        <end position="472"/>
    </location>
</feature>
<evidence type="ECO:0000256" key="2">
    <source>
        <dbReference type="SAM" id="Phobius"/>
    </source>
</evidence>
<dbReference type="EMBL" id="JAJJMA010025972">
    <property type="protein sequence ID" value="MCL7023755.1"/>
    <property type="molecule type" value="Genomic_DNA"/>
</dbReference>
<dbReference type="PANTHER" id="PTHR33700">
    <property type="entry name" value="MYB-LIKE PROTEIN X"/>
    <property type="match status" value="1"/>
</dbReference>
<feature type="compositionally biased region" description="Basic and acidic residues" evidence="1">
    <location>
        <begin position="274"/>
        <end position="286"/>
    </location>
</feature>
<proteinExistence type="predicted"/>
<feature type="compositionally biased region" description="Polar residues" evidence="1">
    <location>
        <begin position="490"/>
        <end position="503"/>
    </location>
</feature>
<sequence length="621" mass="68754">MFKQSPSRNQRSKGGLRVKHALQVGVLLAVCIWLLYQVKHSHDKKRAFDESNAHVSEKMESDHELIRLGRKDLIPRVEEAVILNGQQNEEEGTEEEEEETKHEDVEEETKHEDVEDEETKHEDVEEEEETKHEDVEEEEETKHEDVEEDGEGNKHGEVEEEVKGDSDDEAEEHDREVSERGTMRDEDEDEESKERAEREEREKEDQIADVDQSRNTEEAQEQKTTNEDQIDHQDHDMNTQEAREEQYKGDDASSAVIREPQLLNSETDSGVSEKSNEGEHVEKTDSGELVMQNQSNSTEIVSADQKDNNLKAENLGIMEDNRTLNVTNVEEKNSGITLSKSVEDPKSNSTTIVEFVGQQEVNSSMPKYGPNSSSLMQNETDVTRDQTVVTIPTSTGDSNLQTTVSDQNKNSGTASDKVEVVSNSDAKVESVSNSTLLITDENANANSDDKVESVSNSTLLTTTENVNATNVESGDGQTMKSEIPREDAGNSVTSVTNEKNINGDQRDEPETTTGAEEKNINGVQKDEPGSTTGTEGTSNSVNSVTDEKGINGDHKDEPETTTGTEGTEENSSTYGDSYSVETKSADSNDTLIPEVREAVTDLGTLPEFATEGTNSEDASEK</sequence>
<keyword evidence="4" id="KW-1185">Reference proteome</keyword>
<evidence type="ECO:0000313" key="3">
    <source>
        <dbReference type="EMBL" id="MCL7023755.1"/>
    </source>
</evidence>